<dbReference type="InterPro" id="IPR046373">
    <property type="entry name" value="Acyl-CoA_Oxase/DH_mid-dom_sf"/>
</dbReference>
<proteinExistence type="inferred from homology"/>
<keyword evidence="3 6" id="KW-0285">Flavoprotein</keyword>
<dbReference type="Pfam" id="PF02770">
    <property type="entry name" value="Acyl-CoA_dh_M"/>
    <property type="match status" value="1"/>
</dbReference>
<gene>
    <name evidence="10" type="ORF">ACFPTN_20835</name>
</gene>
<feature type="domain" description="Acyl-CoA dehydrogenase/oxidase N-terminal" evidence="9">
    <location>
        <begin position="6"/>
        <end position="115"/>
    </location>
</feature>
<dbReference type="Pfam" id="PF02771">
    <property type="entry name" value="Acyl-CoA_dh_N"/>
    <property type="match status" value="1"/>
</dbReference>
<dbReference type="InterPro" id="IPR009100">
    <property type="entry name" value="AcylCoA_DH/oxidase_NM_dom_sf"/>
</dbReference>
<comment type="cofactor">
    <cofactor evidence="1 6">
        <name>FAD</name>
        <dbReference type="ChEBI" id="CHEBI:57692"/>
    </cofactor>
</comment>
<dbReference type="SUPFAM" id="SSF56645">
    <property type="entry name" value="Acyl-CoA dehydrogenase NM domain-like"/>
    <property type="match status" value="1"/>
</dbReference>
<dbReference type="InterPro" id="IPR037069">
    <property type="entry name" value="AcylCoA_DH/ox_N_sf"/>
</dbReference>
<evidence type="ECO:0000256" key="2">
    <source>
        <dbReference type="ARBA" id="ARBA00009347"/>
    </source>
</evidence>
<dbReference type="Proteomes" id="UP001595974">
    <property type="component" value="Unassembled WGS sequence"/>
</dbReference>
<dbReference type="InterPro" id="IPR006091">
    <property type="entry name" value="Acyl-CoA_Oxase/DH_mid-dom"/>
</dbReference>
<dbReference type="InterPro" id="IPR036250">
    <property type="entry name" value="AcylCo_DH-like_C"/>
</dbReference>
<name>A0ABW1AWZ1_9RHOO</name>
<dbReference type="GO" id="GO:0016491">
    <property type="term" value="F:oxidoreductase activity"/>
    <property type="evidence" value="ECO:0007669"/>
    <property type="project" value="UniProtKB-KW"/>
</dbReference>
<dbReference type="RefSeq" id="WP_096449662.1">
    <property type="nucleotide sequence ID" value="NZ_JBHSOG010000101.1"/>
</dbReference>
<dbReference type="CDD" id="cd00567">
    <property type="entry name" value="ACAD"/>
    <property type="match status" value="1"/>
</dbReference>
<dbReference type="PANTHER" id="PTHR43884:SF20">
    <property type="entry name" value="ACYL-COA DEHYDROGENASE FADE28"/>
    <property type="match status" value="1"/>
</dbReference>
<dbReference type="SUPFAM" id="SSF47203">
    <property type="entry name" value="Acyl-CoA dehydrogenase C-terminal domain-like"/>
    <property type="match status" value="1"/>
</dbReference>
<dbReference type="Gene3D" id="1.20.140.10">
    <property type="entry name" value="Butyryl-CoA Dehydrogenase, subunit A, domain 3"/>
    <property type="match status" value="1"/>
</dbReference>
<reference evidence="11" key="1">
    <citation type="journal article" date="2019" name="Int. J. Syst. Evol. Microbiol.">
        <title>The Global Catalogue of Microorganisms (GCM) 10K type strain sequencing project: providing services to taxonomists for standard genome sequencing and annotation.</title>
        <authorList>
            <consortium name="The Broad Institute Genomics Platform"/>
            <consortium name="The Broad Institute Genome Sequencing Center for Infectious Disease"/>
            <person name="Wu L."/>
            <person name="Ma J."/>
        </authorList>
    </citation>
    <scope>NUCLEOTIDE SEQUENCE [LARGE SCALE GENOMIC DNA]</scope>
    <source>
        <strain evidence="11">SHR3</strain>
    </source>
</reference>
<feature type="domain" description="Acyl-CoA dehydrogenase/oxidase C-terminal" evidence="7">
    <location>
        <begin position="233"/>
        <end position="357"/>
    </location>
</feature>
<dbReference type="Gene3D" id="2.40.110.10">
    <property type="entry name" value="Butyryl-CoA Dehydrogenase, subunit A, domain 2"/>
    <property type="match status" value="1"/>
</dbReference>
<feature type="domain" description="Acyl-CoA oxidase/dehydrogenase middle" evidence="8">
    <location>
        <begin position="121"/>
        <end position="206"/>
    </location>
</feature>
<evidence type="ECO:0000256" key="6">
    <source>
        <dbReference type="RuleBase" id="RU362125"/>
    </source>
</evidence>
<dbReference type="Pfam" id="PF00441">
    <property type="entry name" value="Acyl-CoA_dh_1"/>
    <property type="match status" value="1"/>
</dbReference>
<organism evidence="10 11">
    <name type="scientific">Thauera sinica</name>
    <dbReference type="NCBI Taxonomy" id="2665146"/>
    <lineage>
        <taxon>Bacteria</taxon>
        <taxon>Pseudomonadati</taxon>
        <taxon>Pseudomonadota</taxon>
        <taxon>Betaproteobacteria</taxon>
        <taxon>Rhodocyclales</taxon>
        <taxon>Zoogloeaceae</taxon>
        <taxon>Thauera</taxon>
    </lineage>
</organism>
<keyword evidence="11" id="KW-1185">Reference proteome</keyword>
<evidence type="ECO:0000256" key="4">
    <source>
        <dbReference type="ARBA" id="ARBA00022827"/>
    </source>
</evidence>
<evidence type="ECO:0000259" key="9">
    <source>
        <dbReference type="Pfam" id="PF02771"/>
    </source>
</evidence>
<comment type="caution">
    <text evidence="10">The sequence shown here is derived from an EMBL/GenBank/DDBJ whole genome shotgun (WGS) entry which is preliminary data.</text>
</comment>
<evidence type="ECO:0000313" key="10">
    <source>
        <dbReference type="EMBL" id="MFC5771832.1"/>
    </source>
</evidence>
<dbReference type="EC" id="1.-.-.-" evidence="10"/>
<comment type="similarity">
    <text evidence="2 6">Belongs to the acyl-CoA dehydrogenase family.</text>
</comment>
<sequence>MDFSLNEDHLALADAVRRFCDGEYPLQHRGNPESTDEAARRLAGMAEMGLLGLPFPAAFGGGELGPVEIMLAAREFGRCLGGGPFLSGVVMAGQLLARLGSDAQKEAWLPALAQGSLQVALAAYEDGARYDWQRVATRAVPAAGGYVLHGRKSLVLNGDAAGLLLVVARTSGEAGERRGLTVFAVDAGTPGLAVRGFDTLDGRRAAHLALDGAAVGADRVLGCAGEAADDIEAVLDAGAAALCAEVVGAVEALMEHTVEHLRTRKQFGVPLARFQVLQHRVADMAIALEMLKSMDCAAAMALAGADAATRRRMVSAAKVLASQQGRQLGMAAIQMHGAMGMTDECRVGHYAKRLMVIGQLLGDAGHHLRRFDAQRQN</sequence>
<accession>A0ABW1AWZ1</accession>
<dbReference type="EMBL" id="JBHSOG010000101">
    <property type="protein sequence ID" value="MFC5771832.1"/>
    <property type="molecule type" value="Genomic_DNA"/>
</dbReference>
<keyword evidence="5 6" id="KW-0560">Oxidoreductase</keyword>
<dbReference type="InterPro" id="IPR013786">
    <property type="entry name" value="AcylCoA_DH/ox_N"/>
</dbReference>
<dbReference type="InterPro" id="IPR009075">
    <property type="entry name" value="AcylCo_DH/oxidase_C"/>
</dbReference>
<evidence type="ECO:0000313" key="11">
    <source>
        <dbReference type="Proteomes" id="UP001595974"/>
    </source>
</evidence>
<dbReference type="Gene3D" id="1.10.540.10">
    <property type="entry name" value="Acyl-CoA dehydrogenase/oxidase, N-terminal domain"/>
    <property type="match status" value="1"/>
</dbReference>
<evidence type="ECO:0000256" key="3">
    <source>
        <dbReference type="ARBA" id="ARBA00022630"/>
    </source>
</evidence>
<protein>
    <submittedName>
        <fullName evidence="10">Acyl-CoA dehydrogenase family protein</fullName>
        <ecNumber evidence="10">1.-.-.-</ecNumber>
    </submittedName>
</protein>
<evidence type="ECO:0000256" key="1">
    <source>
        <dbReference type="ARBA" id="ARBA00001974"/>
    </source>
</evidence>
<evidence type="ECO:0000259" key="7">
    <source>
        <dbReference type="Pfam" id="PF00441"/>
    </source>
</evidence>
<dbReference type="PANTHER" id="PTHR43884">
    <property type="entry name" value="ACYL-COA DEHYDROGENASE"/>
    <property type="match status" value="1"/>
</dbReference>
<keyword evidence="4 6" id="KW-0274">FAD</keyword>
<evidence type="ECO:0000259" key="8">
    <source>
        <dbReference type="Pfam" id="PF02770"/>
    </source>
</evidence>
<evidence type="ECO:0000256" key="5">
    <source>
        <dbReference type="ARBA" id="ARBA00023002"/>
    </source>
</evidence>